<sequence length="698" mass="78856">MSKSDMSYTVLIVDDDPGIRLLMKYALQDEDLTIFEADSGDKALQVFQEVSPDIVLLDVSMPGMTGFECCKQLRRSAMGAQCAIVMVTALDKPQDIETAFEVGATDFMTKPLKWPLFNHRVRYILKANKTLLALSRNQSKLSKAQSIARLGYWEWDFKSPFIECSTELFSMLGIKKIDEAVMYRSVLRCIHPEDRRIFSAAFRQALHENQSYDIEYRVIRADGEVIIFHDRTDIIEEYGHKRIIGTLHDITSQKNTEREISYYAYYDTLTKLPNRRLFLDQFEGALSTAKRRNEKVSLLFIDLDHFKNINDSYGHHVGDQVLTQTASRIKSSVRISDVLTIGLDGSENKVARLAGDEFTVLLCEVNDVDNAVTIAQRVLDSLSQPFILDSHTIYITATIGIALYPDDSDNVQELLQNADVAMYHAKENGRNNYQFFSEELNVYHKNRLSIENDLRSAILNDELVIYYQPQFNAELNEIIGFEALLRWEHPIKGLLSPDQFINIAEASGLIVPIGAWVLEQACKQAYEWSQRGTKPYRMAVNLSALQFNHKNLSEQVLHALEVSGLNPSLLELEITESAIIQNINETLALLVSLKGLGINLAIDDFGTGYSSLSYLKNFPIDTLKVDKSFIDEIVTNKKDAAIAQTILQLADNLGLLSVAEGVETKEQVAGLTEMGCTQFQGFYFSKPLPVELVDMLID</sequence>
<evidence type="ECO:0000259" key="9">
    <source>
        <dbReference type="PROSITE" id="PS50887"/>
    </source>
</evidence>
<dbReference type="Proteomes" id="UP000595332">
    <property type="component" value="Chromosome"/>
</dbReference>
<dbReference type="InterPro" id="IPR001633">
    <property type="entry name" value="EAL_dom"/>
</dbReference>
<dbReference type="InterPro" id="IPR011006">
    <property type="entry name" value="CheY-like_superfamily"/>
</dbReference>
<reference evidence="10 11" key="1">
    <citation type="journal article" date="2008" name="Int. J. Syst. Evol. Microbiol.">
        <title>Neptunomonas japonica sp. nov., an Osedax japonicus symbiont-like bacterium isolated from sediment adjacent to sperm whale carcasses off Kagoshima, Japan.</title>
        <authorList>
            <person name="Miyazaki M."/>
            <person name="Nogi Y."/>
            <person name="Fujiwara Y."/>
            <person name="Kawato M."/>
            <person name="Kubokawa K."/>
            <person name="Horikoshi K."/>
        </authorList>
    </citation>
    <scope>NUCLEOTIDE SEQUENCE [LARGE SCALE GENOMIC DNA]</scope>
    <source>
        <strain evidence="10 11">JAMM 1380</strain>
    </source>
</reference>
<organism evidence="10 11">
    <name type="scientific">Neptunomonas japonica JAMM 1380</name>
    <dbReference type="NCBI Taxonomy" id="1441457"/>
    <lineage>
        <taxon>Bacteria</taxon>
        <taxon>Pseudomonadati</taxon>
        <taxon>Pseudomonadota</taxon>
        <taxon>Gammaproteobacteria</taxon>
        <taxon>Oceanospirillales</taxon>
        <taxon>Oceanospirillaceae</taxon>
        <taxon>Neptunomonas</taxon>
    </lineage>
</organism>
<evidence type="ECO:0000259" key="8">
    <source>
        <dbReference type="PROSITE" id="PS50883"/>
    </source>
</evidence>
<dbReference type="FunFam" id="3.20.20.450:FF:000001">
    <property type="entry name" value="Cyclic di-GMP phosphodiesterase yahA"/>
    <property type="match status" value="1"/>
</dbReference>
<dbReference type="SUPFAM" id="SSF55785">
    <property type="entry name" value="PYP-like sensor domain (PAS domain)"/>
    <property type="match status" value="1"/>
</dbReference>
<feature type="domain" description="EAL" evidence="8">
    <location>
        <begin position="447"/>
        <end position="698"/>
    </location>
</feature>
<dbReference type="InterPro" id="IPR000700">
    <property type="entry name" value="PAS-assoc_C"/>
</dbReference>
<comment type="catalytic activity">
    <reaction evidence="4">
        <text>3',3'-c-di-GMP + H2O = 5'-phosphoguanylyl(3'-&gt;5')guanosine + H(+)</text>
        <dbReference type="Rhea" id="RHEA:24902"/>
        <dbReference type="ChEBI" id="CHEBI:15377"/>
        <dbReference type="ChEBI" id="CHEBI:15378"/>
        <dbReference type="ChEBI" id="CHEBI:58754"/>
        <dbReference type="ChEBI" id="CHEBI:58805"/>
        <dbReference type="EC" id="3.1.4.52"/>
    </reaction>
    <physiologicalReaction direction="left-to-right" evidence="4">
        <dbReference type="Rhea" id="RHEA:24903"/>
    </physiologicalReaction>
</comment>
<dbReference type="InterPro" id="IPR001789">
    <property type="entry name" value="Sig_transdc_resp-reg_receiver"/>
</dbReference>
<evidence type="ECO:0000256" key="3">
    <source>
        <dbReference type="ARBA" id="ARBA00022636"/>
    </source>
</evidence>
<dbReference type="Gene3D" id="3.30.70.270">
    <property type="match status" value="1"/>
</dbReference>
<dbReference type="PANTHER" id="PTHR44757:SF2">
    <property type="entry name" value="BIOFILM ARCHITECTURE MAINTENANCE PROTEIN MBAA"/>
    <property type="match status" value="1"/>
</dbReference>
<dbReference type="NCBIfam" id="TIGR00229">
    <property type="entry name" value="sensory_box"/>
    <property type="match status" value="1"/>
</dbReference>
<dbReference type="InterPro" id="IPR052155">
    <property type="entry name" value="Biofilm_reg_signaling"/>
</dbReference>
<evidence type="ECO:0000259" key="7">
    <source>
        <dbReference type="PROSITE" id="PS50113"/>
    </source>
</evidence>
<keyword evidence="3" id="KW-0973">c-di-GMP</keyword>
<dbReference type="SMART" id="SM00052">
    <property type="entry name" value="EAL"/>
    <property type="match status" value="1"/>
</dbReference>
<accession>A0A7R6PIK4</accession>
<dbReference type="PROSITE" id="PS50110">
    <property type="entry name" value="RESPONSE_REGULATORY"/>
    <property type="match status" value="1"/>
</dbReference>
<evidence type="ECO:0000256" key="1">
    <source>
        <dbReference type="ARBA" id="ARBA00001946"/>
    </source>
</evidence>
<evidence type="ECO:0000259" key="6">
    <source>
        <dbReference type="PROSITE" id="PS50110"/>
    </source>
</evidence>
<gene>
    <name evidence="10" type="ORF">NEJAP_2332</name>
</gene>
<dbReference type="Pfam" id="PF08447">
    <property type="entry name" value="PAS_3"/>
    <property type="match status" value="1"/>
</dbReference>
<dbReference type="Pfam" id="PF00072">
    <property type="entry name" value="Response_reg"/>
    <property type="match status" value="1"/>
</dbReference>
<dbReference type="SUPFAM" id="SSF55073">
    <property type="entry name" value="Nucleotide cyclase"/>
    <property type="match status" value="1"/>
</dbReference>
<dbReference type="RefSeq" id="WP_201347476.1">
    <property type="nucleotide sequence ID" value="NZ_AP014546.1"/>
</dbReference>
<evidence type="ECO:0000313" key="11">
    <source>
        <dbReference type="Proteomes" id="UP000595332"/>
    </source>
</evidence>
<feature type="domain" description="Response regulatory" evidence="6">
    <location>
        <begin position="9"/>
        <end position="125"/>
    </location>
</feature>
<feature type="domain" description="GGDEF" evidence="9">
    <location>
        <begin position="294"/>
        <end position="438"/>
    </location>
</feature>
<dbReference type="Pfam" id="PF00990">
    <property type="entry name" value="GGDEF"/>
    <property type="match status" value="1"/>
</dbReference>
<dbReference type="Gene3D" id="3.20.20.450">
    <property type="entry name" value="EAL domain"/>
    <property type="match status" value="1"/>
</dbReference>
<name>A0A7R6PIK4_9GAMM</name>
<dbReference type="SUPFAM" id="SSF52172">
    <property type="entry name" value="CheY-like"/>
    <property type="match status" value="1"/>
</dbReference>
<dbReference type="EMBL" id="AP014546">
    <property type="protein sequence ID" value="BBB30278.1"/>
    <property type="molecule type" value="Genomic_DNA"/>
</dbReference>
<dbReference type="SMART" id="SM00267">
    <property type="entry name" value="GGDEF"/>
    <property type="match status" value="1"/>
</dbReference>
<dbReference type="CDD" id="cd00130">
    <property type="entry name" value="PAS"/>
    <property type="match status" value="1"/>
</dbReference>
<dbReference type="AlphaFoldDB" id="A0A7R6PIK4"/>
<dbReference type="CDD" id="cd01948">
    <property type="entry name" value="EAL"/>
    <property type="match status" value="1"/>
</dbReference>
<dbReference type="CDD" id="cd01949">
    <property type="entry name" value="GGDEF"/>
    <property type="match status" value="1"/>
</dbReference>
<evidence type="ECO:0000256" key="5">
    <source>
        <dbReference type="PROSITE-ProRule" id="PRU00169"/>
    </source>
</evidence>
<feature type="domain" description="PAC" evidence="7">
    <location>
        <begin position="212"/>
        <end position="262"/>
    </location>
</feature>
<dbReference type="InterPro" id="IPR035965">
    <property type="entry name" value="PAS-like_dom_sf"/>
</dbReference>
<dbReference type="InterPro" id="IPR043128">
    <property type="entry name" value="Rev_trsase/Diguanyl_cyclase"/>
</dbReference>
<dbReference type="GO" id="GO:0000160">
    <property type="term" value="P:phosphorelay signal transduction system"/>
    <property type="evidence" value="ECO:0007669"/>
    <property type="project" value="InterPro"/>
</dbReference>
<dbReference type="PANTHER" id="PTHR44757">
    <property type="entry name" value="DIGUANYLATE CYCLASE DGCP"/>
    <property type="match status" value="1"/>
</dbReference>
<dbReference type="PROSITE" id="PS50887">
    <property type="entry name" value="GGDEF"/>
    <property type="match status" value="1"/>
</dbReference>
<dbReference type="InterPro" id="IPR013655">
    <property type="entry name" value="PAS_fold_3"/>
</dbReference>
<evidence type="ECO:0000313" key="10">
    <source>
        <dbReference type="EMBL" id="BBB30278.1"/>
    </source>
</evidence>
<dbReference type="PROSITE" id="PS50113">
    <property type="entry name" value="PAC"/>
    <property type="match status" value="1"/>
</dbReference>
<comment type="cofactor">
    <cofactor evidence="1">
        <name>Mg(2+)</name>
        <dbReference type="ChEBI" id="CHEBI:18420"/>
    </cofactor>
</comment>
<keyword evidence="11" id="KW-1185">Reference proteome</keyword>
<dbReference type="InterPro" id="IPR000014">
    <property type="entry name" value="PAS"/>
</dbReference>
<dbReference type="PROSITE" id="PS50883">
    <property type="entry name" value="EAL"/>
    <property type="match status" value="1"/>
</dbReference>
<dbReference type="Gene3D" id="2.10.70.100">
    <property type="match status" value="1"/>
</dbReference>
<dbReference type="InterPro" id="IPR029787">
    <property type="entry name" value="Nucleotide_cyclase"/>
</dbReference>
<dbReference type="InterPro" id="IPR035919">
    <property type="entry name" value="EAL_sf"/>
</dbReference>
<protein>
    <recommendedName>
        <fullName evidence="2">cyclic-guanylate-specific phosphodiesterase</fullName>
        <ecNumber evidence="2">3.1.4.52</ecNumber>
    </recommendedName>
</protein>
<dbReference type="GO" id="GO:0071732">
    <property type="term" value="P:cellular response to nitric oxide"/>
    <property type="evidence" value="ECO:0007669"/>
    <property type="project" value="UniProtKB-ARBA"/>
</dbReference>
<dbReference type="EC" id="3.1.4.52" evidence="2"/>
<evidence type="ECO:0000256" key="4">
    <source>
        <dbReference type="ARBA" id="ARBA00051114"/>
    </source>
</evidence>
<dbReference type="InterPro" id="IPR000160">
    <property type="entry name" value="GGDEF_dom"/>
</dbReference>
<dbReference type="Gene3D" id="3.40.50.2300">
    <property type="match status" value="1"/>
</dbReference>
<dbReference type="KEGG" id="njp:NEJAP_2332"/>
<dbReference type="GO" id="GO:0071111">
    <property type="term" value="F:cyclic-guanylate-specific phosphodiesterase activity"/>
    <property type="evidence" value="ECO:0007669"/>
    <property type="project" value="UniProtKB-EC"/>
</dbReference>
<dbReference type="SMART" id="SM00448">
    <property type="entry name" value="REC"/>
    <property type="match status" value="1"/>
</dbReference>
<dbReference type="SUPFAM" id="SSF141868">
    <property type="entry name" value="EAL domain-like"/>
    <property type="match status" value="1"/>
</dbReference>
<feature type="modified residue" description="4-aspartylphosphate" evidence="5">
    <location>
        <position position="58"/>
    </location>
</feature>
<keyword evidence="5" id="KW-0597">Phosphoprotein</keyword>
<dbReference type="Gene3D" id="3.30.450.20">
    <property type="entry name" value="PAS domain"/>
    <property type="match status" value="1"/>
</dbReference>
<evidence type="ECO:0000256" key="2">
    <source>
        <dbReference type="ARBA" id="ARBA00012282"/>
    </source>
</evidence>
<proteinExistence type="predicted"/>
<dbReference type="Pfam" id="PF00563">
    <property type="entry name" value="EAL"/>
    <property type="match status" value="1"/>
</dbReference>
<dbReference type="FunFam" id="3.30.70.270:FF:000001">
    <property type="entry name" value="Diguanylate cyclase domain protein"/>
    <property type="match status" value="1"/>
</dbReference>
<dbReference type="NCBIfam" id="TIGR00254">
    <property type="entry name" value="GGDEF"/>
    <property type="match status" value="1"/>
</dbReference>